<accession>A0A564ZCJ0</accession>
<gene>
    <name evidence="1" type="ORF">WMSIL1_LOCUS14449</name>
</gene>
<dbReference type="EMBL" id="CABIJS010000708">
    <property type="protein sequence ID" value="VUZ56773.1"/>
    <property type="molecule type" value="Genomic_DNA"/>
</dbReference>
<dbReference type="AlphaFoldDB" id="A0A564ZCJ0"/>
<dbReference type="Proteomes" id="UP000321570">
    <property type="component" value="Unassembled WGS sequence"/>
</dbReference>
<evidence type="ECO:0000313" key="1">
    <source>
        <dbReference type="EMBL" id="VUZ56773.1"/>
    </source>
</evidence>
<sequence length="101" mass="11206">MKHDFYLPCLNAPIDFLPFSITISFHLKAHLRSCTRAAPTGSYASSSSLLFLSTLQSLSLSVARFKLVVASLNTFWSNQLCFTVVASSYSNSRQLRSGDCY</sequence>
<name>A0A564ZCJ0_HYMDI</name>
<evidence type="ECO:0000313" key="2">
    <source>
        <dbReference type="Proteomes" id="UP000321570"/>
    </source>
</evidence>
<protein>
    <submittedName>
        <fullName evidence="1">Uncharacterized protein</fullName>
    </submittedName>
</protein>
<reference evidence="1 2" key="1">
    <citation type="submission" date="2019-07" db="EMBL/GenBank/DDBJ databases">
        <authorList>
            <person name="Jastrzebski P J."/>
            <person name="Paukszto L."/>
            <person name="Jastrzebski P J."/>
        </authorList>
    </citation>
    <scope>NUCLEOTIDE SEQUENCE [LARGE SCALE GENOMIC DNA]</scope>
    <source>
        <strain evidence="1 2">WMS-il1</strain>
    </source>
</reference>
<proteinExistence type="predicted"/>
<organism evidence="1 2">
    <name type="scientific">Hymenolepis diminuta</name>
    <name type="common">Rat tapeworm</name>
    <dbReference type="NCBI Taxonomy" id="6216"/>
    <lineage>
        <taxon>Eukaryota</taxon>
        <taxon>Metazoa</taxon>
        <taxon>Spiralia</taxon>
        <taxon>Lophotrochozoa</taxon>
        <taxon>Platyhelminthes</taxon>
        <taxon>Cestoda</taxon>
        <taxon>Eucestoda</taxon>
        <taxon>Cyclophyllidea</taxon>
        <taxon>Hymenolepididae</taxon>
        <taxon>Hymenolepis</taxon>
    </lineage>
</organism>
<keyword evidence="2" id="KW-1185">Reference proteome</keyword>